<dbReference type="Proteomes" id="UP000001137">
    <property type="component" value="Chromosome"/>
</dbReference>
<dbReference type="PROSITE" id="PS00893">
    <property type="entry name" value="NUDIX_BOX"/>
    <property type="match status" value="1"/>
</dbReference>
<dbReference type="InterPro" id="IPR015797">
    <property type="entry name" value="NUDIX_hydrolase-like_dom_sf"/>
</dbReference>
<dbReference type="Pfam" id="PF00293">
    <property type="entry name" value="NUDIX"/>
    <property type="match status" value="1"/>
</dbReference>
<dbReference type="Gene3D" id="3.90.79.10">
    <property type="entry name" value="Nucleoside Triphosphate Pyrophosphohydrolase"/>
    <property type="match status" value="1"/>
</dbReference>
<proteinExistence type="predicted"/>
<dbReference type="PANTHER" id="PTHR43736:SF1">
    <property type="entry name" value="DIHYDRONEOPTERIN TRIPHOSPHATE DIPHOSPHATASE"/>
    <property type="match status" value="1"/>
</dbReference>
<dbReference type="AlphaFoldDB" id="A8M9D6"/>
<accession>A8M9D6</accession>
<evidence type="ECO:0000259" key="2">
    <source>
        <dbReference type="PROSITE" id="PS51462"/>
    </source>
</evidence>
<sequence>MSREYPKYPLVGVGAVVINNGKILLVKRANEPGKGKLSIPGGMVNAGEDPGDAAVRELEEETGLRGVVNLLLGVYQYVEHDDKGNVKYHFILLDYLINVKGGSLKASSDAAEALFIDLNEALNMNLTETTRELINDILSKGINPCVGSMSIIKR</sequence>
<dbReference type="InterPro" id="IPR020084">
    <property type="entry name" value="NUDIX_hydrolase_CS"/>
</dbReference>
<dbReference type="HOGENOM" id="CLU_037162_20_3_2"/>
<evidence type="ECO:0000313" key="4">
    <source>
        <dbReference type="Proteomes" id="UP000001137"/>
    </source>
</evidence>
<dbReference type="OrthoDB" id="40462at2157"/>
<name>A8M9D6_CALMQ</name>
<keyword evidence="1 3" id="KW-0378">Hydrolase</keyword>
<dbReference type="GeneID" id="5709094"/>
<keyword evidence="4" id="KW-1185">Reference proteome</keyword>
<evidence type="ECO:0000256" key="1">
    <source>
        <dbReference type="ARBA" id="ARBA00022801"/>
    </source>
</evidence>
<dbReference type="CDD" id="cd04673">
    <property type="entry name" value="NUDIX_ADPRase"/>
    <property type="match status" value="1"/>
</dbReference>
<dbReference type="EMBL" id="CP000852">
    <property type="protein sequence ID" value="ABW02355.1"/>
    <property type="molecule type" value="Genomic_DNA"/>
</dbReference>
<organism evidence="3 4">
    <name type="scientific">Caldivirga maquilingensis (strain ATCC 700844 / DSM 13496 / JCM 10307 / IC-167)</name>
    <dbReference type="NCBI Taxonomy" id="397948"/>
    <lineage>
        <taxon>Archaea</taxon>
        <taxon>Thermoproteota</taxon>
        <taxon>Thermoprotei</taxon>
        <taxon>Thermoproteales</taxon>
        <taxon>Thermoproteaceae</taxon>
        <taxon>Caldivirga</taxon>
    </lineage>
</organism>
<dbReference type="eggNOG" id="arCOG01075">
    <property type="taxonomic scope" value="Archaea"/>
</dbReference>
<dbReference type="InterPro" id="IPR000086">
    <property type="entry name" value="NUDIX_hydrolase_dom"/>
</dbReference>
<gene>
    <name evidence="3" type="ordered locus">Cmaq_1532</name>
</gene>
<reference evidence="3 4" key="1">
    <citation type="submission" date="2007-10" db="EMBL/GenBank/DDBJ databases">
        <title>Complete sequence of Caldivirga maquilingensis IC-167.</title>
        <authorList>
            <consortium name="US DOE Joint Genome Institute"/>
            <person name="Copeland A."/>
            <person name="Lucas S."/>
            <person name="Lapidus A."/>
            <person name="Barry K."/>
            <person name="Glavina del Rio T."/>
            <person name="Dalin E."/>
            <person name="Tice H."/>
            <person name="Pitluck S."/>
            <person name="Saunders E."/>
            <person name="Brettin T."/>
            <person name="Bruce D."/>
            <person name="Detter J.C."/>
            <person name="Han C."/>
            <person name="Schmutz J."/>
            <person name="Larimer F."/>
            <person name="Land M."/>
            <person name="Hauser L."/>
            <person name="Kyrpides N."/>
            <person name="Ivanova N."/>
            <person name="Biddle J.F."/>
            <person name="Zhang Z."/>
            <person name="Fitz-Gibbon S.T."/>
            <person name="Lowe T.M."/>
            <person name="Saltikov C."/>
            <person name="House C.H."/>
            <person name="Richardson P."/>
        </authorList>
    </citation>
    <scope>NUCLEOTIDE SEQUENCE [LARGE SCALE GENOMIC DNA]</scope>
    <source>
        <strain evidence="4">ATCC 700844 / DSM 13496 / JCM 10307 / IC-167</strain>
    </source>
</reference>
<dbReference type="RefSeq" id="WP_012186574.1">
    <property type="nucleotide sequence ID" value="NC_009954.1"/>
</dbReference>
<dbReference type="PROSITE" id="PS51462">
    <property type="entry name" value="NUDIX"/>
    <property type="match status" value="1"/>
</dbReference>
<dbReference type="SUPFAM" id="SSF55811">
    <property type="entry name" value="Nudix"/>
    <property type="match status" value="1"/>
</dbReference>
<dbReference type="KEGG" id="cma:Cmaq_1532"/>
<dbReference type="GO" id="GO:0016787">
    <property type="term" value="F:hydrolase activity"/>
    <property type="evidence" value="ECO:0007669"/>
    <property type="project" value="UniProtKB-KW"/>
</dbReference>
<dbReference type="PANTHER" id="PTHR43736">
    <property type="entry name" value="ADP-RIBOSE PYROPHOSPHATASE"/>
    <property type="match status" value="1"/>
</dbReference>
<feature type="domain" description="Nudix hydrolase" evidence="2">
    <location>
        <begin position="8"/>
        <end position="138"/>
    </location>
</feature>
<protein>
    <submittedName>
        <fullName evidence="3">NUDIX hydrolase</fullName>
    </submittedName>
</protein>
<dbReference type="STRING" id="397948.Cmaq_1532"/>
<evidence type="ECO:0000313" key="3">
    <source>
        <dbReference type="EMBL" id="ABW02355.1"/>
    </source>
</evidence>